<evidence type="ECO:0000313" key="4">
    <source>
        <dbReference type="EMBL" id="KAL2463392.1"/>
    </source>
</evidence>
<evidence type="ECO:0000259" key="1">
    <source>
        <dbReference type="Pfam" id="PF00646"/>
    </source>
</evidence>
<dbReference type="SUPFAM" id="SSF52047">
    <property type="entry name" value="RNI-like"/>
    <property type="match status" value="1"/>
</dbReference>
<organism evidence="4 5">
    <name type="scientific">Forsythia ovata</name>
    <dbReference type="NCBI Taxonomy" id="205694"/>
    <lineage>
        <taxon>Eukaryota</taxon>
        <taxon>Viridiplantae</taxon>
        <taxon>Streptophyta</taxon>
        <taxon>Embryophyta</taxon>
        <taxon>Tracheophyta</taxon>
        <taxon>Spermatophyta</taxon>
        <taxon>Magnoliopsida</taxon>
        <taxon>eudicotyledons</taxon>
        <taxon>Gunneridae</taxon>
        <taxon>Pentapetalae</taxon>
        <taxon>asterids</taxon>
        <taxon>lamiids</taxon>
        <taxon>Lamiales</taxon>
        <taxon>Oleaceae</taxon>
        <taxon>Forsythieae</taxon>
        <taxon>Forsythia</taxon>
    </lineage>
</organism>
<dbReference type="SUPFAM" id="SSF81383">
    <property type="entry name" value="F-box domain"/>
    <property type="match status" value="1"/>
</dbReference>
<dbReference type="Gene3D" id="1.20.1280.50">
    <property type="match status" value="1"/>
</dbReference>
<dbReference type="InterPro" id="IPR050232">
    <property type="entry name" value="FBL13/AtMIF1-like"/>
</dbReference>
<dbReference type="Pfam" id="PF23622">
    <property type="entry name" value="LRR_At1g61320_AtMIF1"/>
    <property type="match status" value="1"/>
</dbReference>
<dbReference type="Proteomes" id="UP001604277">
    <property type="component" value="Unassembled WGS sequence"/>
</dbReference>
<evidence type="ECO:0000259" key="3">
    <source>
        <dbReference type="Pfam" id="PF24758"/>
    </source>
</evidence>
<feature type="domain" description="F-box" evidence="1">
    <location>
        <begin position="13"/>
        <end position="54"/>
    </location>
</feature>
<dbReference type="PANTHER" id="PTHR31900:SF34">
    <property type="entry name" value="EMB|CAB62440.1-RELATED"/>
    <property type="match status" value="1"/>
</dbReference>
<dbReference type="InterPro" id="IPR055357">
    <property type="entry name" value="LRR_At1g61320_AtMIF1"/>
</dbReference>
<protein>
    <submittedName>
        <fullName evidence="4">F-box protein-like</fullName>
    </submittedName>
</protein>
<dbReference type="Pfam" id="PF00646">
    <property type="entry name" value="F-box"/>
    <property type="match status" value="1"/>
</dbReference>
<evidence type="ECO:0000259" key="2">
    <source>
        <dbReference type="Pfam" id="PF23622"/>
    </source>
</evidence>
<feature type="domain" description="At1g61320/AtMIF1 LRR" evidence="2">
    <location>
        <begin position="249"/>
        <end position="414"/>
    </location>
</feature>
<dbReference type="EMBL" id="JBFOLJ010000019">
    <property type="protein sequence ID" value="KAL2463392.1"/>
    <property type="molecule type" value="Genomic_DNA"/>
</dbReference>
<evidence type="ECO:0000313" key="5">
    <source>
        <dbReference type="Proteomes" id="UP001604277"/>
    </source>
</evidence>
<reference evidence="5" key="1">
    <citation type="submission" date="2024-07" db="EMBL/GenBank/DDBJ databases">
        <title>Two chromosome-level genome assemblies of Korean endemic species Abeliophyllum distichum and Forsythia ovata (Oleaceae).</title>
        <authorList>
            <person name="Jang H."/>
        </authorList>
    </citation>
    <scope>NUCLEOTIDE SEQUENCE [LARGE SCALE GENOMIC DNA]</scope>
</reference>
<dbReference type="InterPro" id="IPR036047">
    <property type="entry name" value="F-box-like_dom_sf"/>
</dbReference>
<dbReference type="InterPro" id="IPR055411">
    <property type="entry name" value="LRR_FXL15/At3g58940/PEG3-like"/>
</dbReference>
<proteinExistence type="predicted"/>
<accession>A0ABD1PHQ3</accession>
<dbReference type="PANTHER" id="PTHR31900">
    <property type="entry name" value="F-BOX/RNI SUPERFAMILY PROTEIN-RELATED"/>
    <property type="match status" value="1"/>
</dbReference>
<dbReference type="InterPro" id="IPR032675">
    <property type="entry name" value="LRR_dom_sf"/>
</dbReference>
<gene>
    <name evidence="4" type="ORF">Fot_53048</name>
</gene>
<dbReference type="AlphaFoldDB" id="A0ABD1PHQ3"/>
<comment type="caution">
    <text evidence="4">The sequence shown here is derived from an EMBL/GenBank/DDBJ whole genome shotgun (WGS) entry which is preliminary data.</text>
</comment>
<feature type="domain" description="F-box/LRR-repeat protein 15/At3g58940/PEG3-like LRR" evidence="3">
    <location>
        <begin position="107"/>
        <end position="245"/>
    </location>
</feature>
<keyword evidence="5" id="KW-1185">Reference proteome</keyword>
<dbReference type="Gene3D" id="3.80.10.10">
    <property type="entry name" value="Ribonuclease Inhibitor"/>
    <property type="match status" value="2"/>
</dbReference>
<dbReference type="Pfam" id="PF24758">
    <property type="entry name" value="LRR_At5g56370"/>
    <property type="match status" value="1"/>
</dbReference>
<name>A0ABD1PHQ3_9LAMI</name>
<dbReference type="InterPro" id="IPR001810">
    <property type="entry name" value="F-box_dom"/>
</dbReference>
<sequence>MEAQKQFSNVDRISELPDSLCHHILSFLSAIDAGGTVFLSRRWRSLWYSVPVYFFDGFFNSWSQSKFSMFFKETLICRQRYFNYLSIHKFRLRMKMSRDFDSSALHWILFALKTNVKKLFINNYGNNCPTIPSILSDAIFTARSITKLDIVCLSIEEISVSLSLPSLQKLSLSSTSISDSTLQKLLSACSVVRKVSLYSLCGLEKIKISSETLEELTISQCPDIEFFLDYAPNVKFFAFEAMRIGGNKIGISVFRKLTTLTLIDARVTDSMVANLLFQNPLLEKLVLVNCDIIEKLLIASPNLGSFSLRSCSSLVEVKIDAPNLQELEYRGEFITFSSVISSPLLEATIYLEDYSRSSLTIWYAKLKDLFEKLQYSKTLSVACFEELDLIIPGKMRKSLLPQLHALKHLKVEINKPLGDNGGKLEKGLRWMFPCLRTLDIRCYQQNFEEHYEYKEDNHQLLGGNAGISLESIQFRELIRWLFIKFRWLFIKLM</sequence>